<dbReference type="GeneID" id="22577012"/>
<feature type="compositionally biased region" description="Low complexity" evidence="1">
    <location>
        <begin position="930"/>
        <end position="944"/>
    </location>
</feature>
<feature type="compositionally biased region" description="Low complexity" evidence="1">
    <location>
        <begin position="138"/>
        <end position="152"/>
    </location>
</feature>
<dbReference type="VEuPathDB" id="TriTrypDB:LPAL13_290027200"/>
<feature type="compositionally biased region" description="Basic residues" evidence="1">
    <location>
        <begin position="532"/>
        <end position="542"/>
    </location>
</feature>
<name>A0A088RWC4_LEIPA</name>
<organism evidence="2 3">
    <name type="scientific">Leishmania panamensis</name>
    <dbReference type="NCBI Taxonomy" id="5679"/>
    <lineage>
        <taxon>Eukaryota</taxon>
        <taxon>Discoba</taxon>
        <taxon>Euglenozoa</taxon>
        <taxon>Kinetoplastea</taxon>
        <taxon>Metakinetoplastina</taxon>
        <taxon>Trypanosomatida</taxon>
        <taxon>Trypanosomatidae</taxon>
        <taxon>Leishmaniinae</taxon>
        <taxon>Leishmania</taxon>
        <taxon>Leishmania guyanensis species complex</taxon>
    </lineage>
</organism>
<feature type="compositionally biased region" description="Low complexity" evidence="1">
    <location>
        <begin position="220"/>
        <end position="261"/>
    </location>
</feature>
<feature type="compositionally biased region" description="Polar residues" evidence="1">
    <location>
        <begin position="99"/>
        <end position="115"/>
    </location>
</feature>
<feature type="compositionally biased region" description="Basic and acidic residues" evidence="1">
    <location>
        <begin position="512"/>
        <end position="524"/>
    </location>
</feature>
<feature type="compositionally biased region" description="Low complexity" evidence="1">
    <location>
        <begin position="431"/>
        <end position="459"/>
    </location>
</feature>
<feature type="region of interest" description="Disordered" evidence="1">
    <location>
        <begin position="698"/>
        <end position="717"/>
    </location>
</feature>
<feature type="compositionally biased region" description="Low complexity" evidence="1">
    <location>
        <begin position="381"/>
        <end position="405"/>
    </location>
</feature>
<protein>
    <submittedName>
        <fullName evidence="2">Uncharacterized protein</fullName>
    </submittedName>
</protein>
<feature type="region of interest" description="Disordered" evidence="1">
    <location>
        <begin position="323"/>
        <end position="626"/>
    </location>
</feature>
<feature type="compositionally biased region" description="Basic residues" evidence="1">
    <location>
        <begin position="553"/>
        <end position="562"/>
    </location>
</feature>
<feature type="compositionally biased region" description="Basic and acidic residues" evidence="1">
    <location>
        <begin position="197"/>
        <end position="208"/>
    </location>
</feature>
<dbReference type="VEuPathDB" id="TriTrypDB:LPMP_292490"/>
<evidence type="ECO:0000256" key="1">
    <source>
        <dbReference type="SAM" id="MobiDB-lite"/>
    </source>
</evidence>
<feature type="compositionally biased region" description="Basic and acidic residues" evidence="1">
    <location>
        <begin position="896"/>
        <end position="909"/>
    </location>
</feature>
<dbReference type="RefSeq" id="XP_010700853.1">
    <property type="nucleotide sequence ID" value="XM_010702551.1"/>
</dbReference>
<evidence type="ECO:0000313" key="3">
    <source>
        <dbReference type="Proteomes" id="UP000063063"/>
    </source>
</evidence>
<feature type="compositionally biased region" description="Low complexity" evidence="1">
    <location>
        <begin position="853"/>
        <end position="864"/>
    </location>
</feature>
<evidence type="ECO:0000313" key="2">
    <source>
        <dbReference type="EMBL" id="AIO00196.1"/>
    </source>
</evidence>
<reference evidence="2 3" key="1">
    <citation type="journal article" date="2015" name="Sci. Rep.">
        <title>The genome of Leishmania panamensis: insights into genomics of the L. (Viannia) subgenus.</title>
        <authorList>
            <person name="Llanes A."/>
            <person name="Restrepo C.M."/>
            <person name="Vecchio G.D."/>
            <person name="Anguizola F.J."/>
            <person name="Lleonart R."/>
        </authorList>
    </citation>
    <scope>NUCLEOTIDE SEQUENCE [LARGE SCALE GENOMIC DNA]</scope>
    <source>
        <strain evidence="2 3">MHOM/PA/94/PSC-1</strain>
    </source>
</reference>
<keyword evidence="3" id="KW-1185">Reference proteome</keyword>
<feature type="region of interest" description="Disordered" evidence="1">
    <location>
        <begin position="1"/>
        <end position="285"/>
    </location>
</feature>
<dbReference type="EMBL" id="CP009398">
    <property type="protein sequence ID" value="AIO00196.1"/>
    <property type="molecule type" value="Genomic_DNA"/>
</dbReference>
<accession>A0A088RWC4</accession>
<feature type="compositionally biased region" description="Low complexity" evidence="1">
    <location>
        <begin position="584"/>
        <end position="616"/>
    </location>
</feature>
<gene>
    <name evidence="2" type="ORF">LPMP_292490</name>
</gene>
<dbReference type="eggNOG" id="ENOG502SMNI">
    <property type="taxonomic scope" value="Eukaryota"/>
</dbReference>
<feature type="region of interest" description="Disordered" evidence="1">
    <location>
        <begin position="819"/>
        <end position="869"/>
    </location>
</feature>
<feature type="compositionally biased region" description="Basic and acidic residues" evidence="1">
    <location>
        <begin position="822"/>
        <end position="832"/>
    </location>
</feature>
<feature type="compositionally biased region" description="Low complexity" evidence="1">
    <location>
        <begin position="59"/>
        <end position="73"/>
    </location>
</feature>
<feature type="region of interest" description="Disordered" evidence="1">
    <location>
        <begin position="896"/>
        <end position="971"/>
    </location>
</feature>
<dbReference type="OrthoDB" id="267282at2759"/>
<sequence>MERFNRFLVPDSDSDSAEEATLRANQSGNAADGSLLGSAAHEGTNKDSLHSSQRNTENPAPAAEHPADSPSSHHSADGNAVERSAPGPQERVGGADGQSVVSVSENAVNINSAGTGATPAPVEAAPSDLPDHRGDVMPPSAASASVSPSTALSEKRIPTASPGARVAAMKEKEAQQNVETPSLPRAPTSSHASAEPAPHHDASSDARNHPGASGTSSQMAAATTAVNAVAGATAASGAAPAAQVAPLSSTAATPERAAANAGPRDSVESSPATNAHPPEEEAVASAKKKKSIFSRFFSFCKKKLCTCCGLCSCCTQEEAVSTASRNSEAQSERASAREAVANTEAQVTPEGIAAAEPNASPSEQALSIPVATRTASKHSSARSSKANAAELQGEQAAGEEAGLAQPKEETPAATPARHSASDTAPPPNETSNGPPGAADANADAAKDGGASAHSALSGSRVSQGPDAAHEGSGESAVAPKGSGKAQKPTTKGHSGKSAKSADLDEASGSDEDTQRSAHSVEAEMAKTSATHRASHGRRKKKVSASTTSAPAGKGKRSSRHSHAAAATGQSSGLHSPIHDDDESYSGSGSYSYGYSDSRTSNYATASSPTSSSIAAAHEPVGSDDSLRRSAVRGAYDMSCTSKWDPKAISVLLQDEEPLPSMPAYRRRILLDLRARERRDAEEAAREWRELTFRPQIHNNPFSNYNDASPAVMTDRSHSPFSGARGFSVYSPASGFSELSPGRYQIHRMSPRLLEPRCAPQQPAPPPFKPVISHYAKNKVKPGLSVFKRLYKPRSSSQPVPSGDYTHRPAISNMARQLYSPGRGDRLQHHSSEDDIATPRRRSVFDRLYRMRRSSGPSPTTSPSRDATGRLSFQPQITDMARHQFALLPKESFGDRLYRNDRSPRHDIHAPFHSQENFSGDCGSEHVMTNDSNSDHSSSLSQSSFDEVRDTPTASTDMDRRSSESQVVVETV</sequence>
<dbReference type="Proteomes" id="UP000063063">
    <property type="component" value="Chromosome 29"/>
</dbReference>
<dbReference type="AlphaFoldDB" id="A0A088RWC4"/>
<proteinExistence type="predicted"/>
<dbReference type="KEGG" id="lpan:LPMP_292490"/>